<dbReference type="EMBL" id="CP012670">
    <property type="protein sequence ID" value="AUX20106.1"/>
    <property type="molecule type" value="Genomic_DNA"/>
</dbReference>
<organism evidence="2 3">
    <name type="scientific">Sorangium cellulosum</name>
    <name type="common">Polyangium cellulosum</name>
    <dbReference type="NCBI Taxonomy" id="56"/>
    <lineage>
        <taxon>Bacteria</taxon>
        <taxon>Pseudomonadati</taxon>
        <taxon>Myxococcota</taxon>
        <taxon>Polyangia</taxon>
        <taxon>Polyangiales</taxon>
        <taxon>Polyangiaceae</taxon>
        <taxon>Sorangium</taxon>
    </lineage>
</organism>
<dbReference type="RefSeq" id="WP_129345057.1">
    <property type="nucleotide sequence ID" value="NZ_CP012670.1"/>
</dbReference>
<reference evidence="2 3" key="1">
    <citation type="submission" date="2015-09" db="EMBL/GenBank/DDBJ databases">
        <title>Sorangium comparison.</title>
        <authorList>
            <person name="Zaburannyi N."/>
            <person name="Bunk B."/>
            <person name="Overmann J."/>
            <person name="Mueller R."/>
        </authorList>
    </citation>
    <scope>NUCLEOTIDE SEQUENCE [LARGE SCALE GENOMIC DNA]</scope>
    <source>
        <strain evidence="2 3">So ceGT47</strain>
    </source>
</reference>
<dbReference type="AlphaFoldDB" id="A0A4P2PUM0"/>
<feature type="region of interest" description="Disordered" evidence="1">
    <location>
        <begin position="29"/>
        <end position="115"/>
    </location>
</feature>
<evidence type="ECO:0000313" key="2">
    <source>
        <dbReference type="EMBL" id="AUX20106.1"/>
    </source>
</evidence>
<accession>A0A4P2PUM0</accession>
<feature type="compositionally biased region" description="Low complexity" evidence="1">
    <location>
        <begin position="36"/>
        <end position="51"/>
    </location>
</feature>
<name>A0A4P2PUM0_SORCE</name>
<evidence type="ECO:0000256" key="1">
    <source>
        <dbReference type="SAM" id="MobiDB-lite"/>
    </source>
</evidence>
<sequence length="115" mass="11445">MNSSLLAGRLDRPLTLVIAAVALAGCAPRSVPVPFPASTAASPEAAEAPSPRVGVALSEDPPLPGEPTAGWVGLEPAPGGGADPHQHHHHHHHGGAPAKDEGPAPAKAPEPAHAH</sequence>
<gene>
    <name evidence="2" type="ORF">SOCEGT47_005690</name>
</gene>
<dbReference type="Proteomes" id="UP000295781">
    <property type="component" value="Chromosome"/>
</dbReference>
<evidence type="ECO:0000313" key="3">
    <source>
        <dbReference type="Proteomes" id="UP000295781"/>
    </source>
</evidence>
<protein>
    <submittedName>
        <fullName evidence="2">Uncharacterized protein</fullName>
    </submittedName>
</protein>
<proteinExistence type="predicted"/>